<name>A0A183TUC8_SCHSO</name>
<evidence type="ECO:0000313" key="1">
    <source>
        <dbReference type="WBParaSite" id="SSLN_0002082001-mRNA-1"/>
    </source>
</evidence>
<reference evidence="1" key="1">
    <citation type="submission" date="2016-06" db="UniProtKB">
        <authorList>
            <consortium name="WormBaseParasite"/>
        </authorList>
    </citation>
    <scope>IDENTIFICATION</scope>
</reference>
<dbReference type="WBParaSite" id="SSLN_0002082001-mRNA-1">
    <property type="protein sequence ID" value="SSLN_0002082001-mRNA-1"/>
    <property type="gene ID" value="SSLN_0002082001"/>
</dbReference>
<dbReference type="AlphaFoldDB" id="A0A183TUC8"/>
<sequence>LATVLDHCVSERNFMMEVNGSYDFEDVEMIDADLDQLANRVQEIALRVWDKKDLEENTVEILIKTLKYANLLEFFHSEGVSCKDLDVKLVSSLTNPGNCLH</sequence>
<proteinExistence type="predicted"/>
<accession>A0A183TUC8</accession>
<protein>
    <submittedName>
        <fullName evidence="1">Interleukin</fullName>
    </submittedName>
</protein>
<organism evidence="1">
    <name type="scientific">Schistocephalus solidus</name>
    <name type="common">Tapeworm</name>
    <dbReference type="NCBI Taxonomy" id="70667"/>
    <lineage>
        <taxon>Eukaryota</taxon>
        <taxon>Metazoa</taxon>
        <taxon>Spiralia</taxon>
        <taxon>Lophotrochozoa</taxon>
        <taxon>Platyhelminthes</taxon>
        <taxon>Cestoda</taxon>
        <taxon>Eucestoda</taxon>
        <taxon>Diphyllobothriidea</taxon>
        <taxon>Diphyllobothriidae</taxon>
        <taxon>Schistocephalus</taxon>
    </lineage>
</organism>